<evidence type="ECO:0000256" key="9">
    <source>
        <dbReference type="PIRSR" id="PIRSR006621-2"/>
    </source>
</evidence>
<reference evidence="11 12" key="1">
    <citation type="submission" date="2019-06" db="EMBL/GenBank/DDBJ databases">
        <title>Genomic Encyclopedia of Type Strains, Phase IV (KMG-V): Genome sequencing to study the core and pangenomes of soil and plant-associated prokaryotes.</title>
        <authorList>
            <person name="Whitman W."/>
        </authorList>
    </citation>
    <scope>NUCLEOTIDE SEQUENCE [LARGE SCALE GENOMIC DNA]</scope>
    <source>
        <strain evidence="11 12">BR 10556</strain>
    </source>
</reference>
<comment type="cofactor">
    <cofactor evidence="1 7 9">
        <name>FMN</name>
        <dbReference type="ChEBI" id="CHEBI:58210"/>
    </cofactor>
</comment>
<gene>
    <name evidence="11" type="ORF">FBZ95_101203</name>
</gene>
<evidence type="ECO:0000256" key="7">
    <source>
        <dbReference type="PIRNR" id="PIRNR006621"/>
    </source>
</evidence>
<dbReference type="InterPro" id="IPR001269">
    <property type="entry name" value="DUS_fam"/>
</dbReference>
<keyword evidence="4 7" id="KW-0819">tRNA processing</keyword>
<dbReference type="PROSITE" id="PS01136">
    <property type="entry name" value="UPF0034"/>
    <property type="match status" value="1"/>
</dbReference>
<keyword evidence="12" id="KW-1185">Reference proteome</keyword>
<feature type="binding site" evidence="9">
    <location>
        <position position="90"/>
    </location>
    <ligand>
        <name>FMN</name>
        <dbReference type="ChEBI" id="CHEBI:58210"/>
    </ligand>
</feature>
<dbReference type="NCBIfam" id="TIGR00737">
    <property type="entry name" value="nifR3_yhdG"/>
    <property type="match status" value="1"/>
</dbReference>
<dbReference type="GO" id="GO:0017150">
    <property type="term" value="F:tRNA dihydrouridine synthase activity"/>
    <property type="evidence" value="ECO:0007669"/>
    <property type="project" value="InterPro"/>
</dbReference>
<evidence type="ECO:0000256" key="5">
    <source>
        <dbReference type="ARBA" id="ARBA00022857"/>
    </source>
</evidence>
<dbReference type="InterPro" id="IPR035587">
    <property type="entry name" value="DUS-like_FMN-bd"/>
</dbReference>
<organism evidence="11 12">
    <name type="scientific">Bradyrhizobium sacchari</name>
    <dbReference type="NCBI Taxonomy" id="1399419"/>
    <lineage>
        <taxon>Bacteria</taxon>
        <taxon>Pseudomonadati</taxon>
        <taxon>Pseudomonadota</taxon>
        <taxon>Alphaproteobacteria</taxon>
        <taxon>Hyphomicrobiales</taxon>
        <taxon>Nitrobacteraceae</taxon>
        <taxon>Bradyrhizobium</taxon>
    </lineage>
</organism>
<dbReference type="OrthoDB" id="9764501at2"/>
<feature type="active site" description="Proton donor" evidence="8">
    <location>
        <position position="120"/>
    </location>
</feature>
<keyword evidence="6 7" id="KW-0560">Oxidoreductase</keyword>
<evidence type="ECO:0000313" key="11">
    <source>
        <dbReference type="EMBL" id="TWB83767.1"/>
    </source>
</evidence>
<evidence type="ECO:0000259" key="10">
    <source>
        <dbReference type="Pfam" id="PF01207"/>
    </source>
</evidence>
<evidence type="ECO:0000313" key="12">
    <source>
        <dbReference type="Proteomes" id="UP000315914"/>
    </source>
</evidence>
<feature type="binding site" evidence="9">
    <location>
        <position position="189"/>
    </location>
    <ligand>
        <name>FMN</name>
        <dbReference type="ChEBI" id="CHEBI:58210"/>
    </ligand>
</feature>
<keyword evidence="3 7" id="KW-0288">FMN</keyword>
<dbReference type="GO" id="GO:0050660">
    <property type="term" value="F:flavin adenine dinucleotide binding"/>
    <property type="evidence" value="ECO:0007669"/>
    <property type="project" value="InterPro"/>
</dbReference>
<evidence type="ECO:0000256" key="8">
    <source>
        <dbReference type="PIRSR" id="PIRSR006621-1"/>
    </source>
</evidence>
<accession>A0A560KKN5</accession>
<evidence type="ECO:0000256" key="3">
    <source>
        <dbReference type="ARBA" id="ARBA00022643"/>
    </source>
</evidence>
<dbReference type="CDD" id="cd02801">
    <property type="entry name" value="DUS_like_FMN"/>
    <property type="match status" value="1"/>
</dbReference>
<feature type="binding site" evidence="9">
    <location>
        <position position="159"/>
    </location>
    <ligand>
        <name>FMN</name>
        <dbReference type="ChEBI" id="CHEBI:58210"/>
    </ligand>
</feature>
<dbReference type="Pfam" id="PF01207">
    <property type="entry name" value="Dus"/>
    <property type="match status" value="1"/>
</dbReference>
<evidence type="ECO:0000256" key="2">
    <source>
        <dbReference type="ARBA" id="ARBA00022630"/>
    </source>
</evidence>
<comment type="function">
    <text evidence="7">Catalyzes the synthesis of 5,6-dihydrouridine (D), a modified base found in the D-loop of most tRNAs, via the reduction of the C5-C6 double bond in target uridines.</text>
</comment>
<dbReference type="InterPro" id="IPR013785">
    <property type="entry name" value="Aldolase_TIM"/>
</dbReference>
<comment type="similarity">
    <text evidence="7">Belongs to the dus family.</text>
</comment>
<evidence type="ECO:0000256" key="6">
    <source>
        <dbReference type="ARBA" id="ARBA00023002"/>
    </source>
</evidence>
<dbReference type="PIRSF" id="PIRSF006621">
    <property type="entry name" value="Dus"/>
    <property type="match status" value="1"/>
</dbReference>
<proteinExistence type="inferred from homology"/>
<keyword evidence="5" id="KW-0521">NADP</keyword>
<comment type="caution">
    <text evidence="11">The sequence shown here is derived from an EMBL/GenBank/DDBJ whole genome shotgun (WGS) entry which is preliminary data.</text>
</comment>
<dbReference type="PANTHER" id="PTHR45846">
    <property type="entry name" value="TRNA-DIHYDROURIDINE(47) SYNTHASE [NAD(P)(+)]-LIKE"/>
    <property type="match status" value="1"/>
</dbReference>
<dbReference type="Proteomes" id="UP000315914">
    <property type="component" value="Unassembled WGS sequence"/>
</dbReference>
<dbReference type="InterPro" id="IPR004652">
    <property type="entry name" value="DusB-like"/>
</dbReference>
<evidence type="ECO:0000256" key="4">
    <source>
        <dbReference type="ARBA" id="ARBA00022694"/>
    </source>
</evidence>
<dbReference type="SUPFAM" id="SSF51395">
    <property type="entry name" value="FMN-linked oxidoreductases"/>
    <property type="match status" value="1"/>
</dbReference>
<dbReference type="EC" id="1.3.1.-" evidence="7"/>
<dbReference type="GO" id="GO:0003723">
    <property type="term" value="F:RNA binding"/>
    <property type="evidence" value="ECO:0007669"/>
    <property type="project" value="TreeGrafter"/>
</dbReference>
<evidence type="ECO:0000256" key="1">
    <source>
        <dbReference type="ARBA" id="ARBA00001917"/>
    </source>
</evidence>
<dbReference type="Gene3D" id="3.20.20.70">
    <property type="entry name" value="Aldolase class I"/>
    <property type="match status" value="1"/>
</dbReference>
<dbReference type="InterPro" id="IPR018517">
    <property type="entry name" value="tRNA_hU_synthase_CS"/>
</dbReference>
<dbReference type="EMBL" id="VITW01000001">
    <property type="protein sequence ID" value="TWB83767.1"/>
    <property type="molecule type" value="Genomic_DNA"/>
</dbReference>
<keyword evidence="9" id="KW-0547">Nucleotide-binding</keyword>
<protein>
    <recommendedName>
        <fullName evidence="7">tRNA-dihydrouridine synthase</fullName>
        <ecNumber evidence="7">1.3.1.-</ecNumber>
    </recommendedName>
</protein>
<feature type="binding site" evidence="9">
    <location>
        <begin position="244"/>
        <end position="245"/>
    </location>
    <ligand>
        <name>FMN</name>
        <dbReference type="ChEBI" id="CHEBI:58210"/>
    </ligand>
</feature>
<dbReference type="AlphaFoldDB" id="A0A560KKN5"/>
<name>A0A560KKN5_9BRAD</name>
<dbReference type="STRING" id="1399419.A5906_06810"/>
<sequence length="354" mass="37667">MRRGLVDETPVTGPAVSGSKPLKIGDIEVATPVFLAPMSGVTDSPVRRLVAELGAGLVVSEMTASDELANGHRMSRLRCEATGIGPHVVQLAGCEGHWMAEGARIAEAEGADIIDINMGCPARHVTGGQSGSALMRDLDHAVSLIDATIAAVKVPVTLKMRLGWDDRSRNAPDLARRAEAAGVKLVTVHGRTRCQFYKGEADWDAIRAVREAISIPLIVNGDITSYETALAALEASGADAVMIGRGAQGQPWLPGQIGRRLMGGAAEAAPSLERQLHYVRTLYEGVCALYGLRVGLRHARKHLGWALDVAADASRAPAEKLKSWRQKILTAEDPRLVHGSLQDAFDDFAWSAAA</sequence>
<feature type="domain" description="DUS-like FMN-binding" evidence="10">
    <location>
        <begin position="35"/>
        <end position="315"/>
    </location>
</feature>
<keyword evidence="2 7" id="KW-0285">Flavoprotein</keyword>
<dbReference type="PANTHER" id="PTHR45846:SF1">
    <property type="entry name" value="TRNA-DIHYDROURIDINE(47) SYNTHASE [NAD(P)(+)]-LIKE"/>
    <property type="match status" value="1"/>
</dbReference>